<keyword evidence="4" id="KW-1185">Reference proteome</keyword>
<evidence type="ECO:0000259" key="1">
    <source>
        <dbReference type="PROSITE" id="PS51459"/>
    </source>
</evidence>
<dbReference type="RefSeq" id="WP_200866502.1">
    <property type="nucleotide sequence ID" value="NZ_CP007519.1"/>
</dbReference>
<name>Q1M2Q2_9ACTO</name>
<evidence type="ECO:0000313" key="4">
    <source>
        <dbReference type="Proteomes" id="UP001555100"/>
    </source>
</evidence>
<sequence length="108" mass="11468">MSTPAVITKSQALTIHDAAIEKFGGVAGVRDEGALDSALAQPYQTFGGSDLYEGDIAKVCKLCFGVIADHPFADGNKRTGAALLGTNLRLTTRLTAQRRVPLSYARCR</sequence>
<dbReference type="PROSITE" id="PS51459">
    <property type="entry name" value="FIDO"/>
    <property type="match status" value="1"/>
</dbReference>
<dbReference type="AlphaFoldDB" id="Q1M2Q2"/>
<gene>
    <name evidence="2" type="primary">doc</name>
    <name evidence="3" type="ORF">V3M73_02100</name>
</gene>
<dbReference type="PANTHER" id="PTHR39426">
    <property type="entry name" value="HOMOLOGY TO DEATH-ON-CURING PROTEIN OF PHAGE P1"/>
    <property type="match status" value="1"/>
</dbReference>
<organism evidence="2">
    <name type="scientific">Trueperella pyogenes</name>
    <dbReference type="NCBI Taxonomy" id="1661"/>
    <lineage>
        <taxon>Bacteria</taxon>
        <taxon>Bacillati</taxon>
        <taxon>Actinomycetota</taxon>
        <taxon>Actinomycetes</taxon>
        <taxon>Actinomycetales</taxon>
        <taxon>Actinomycetaceae</taxon>
        <taxon>Trueperella</taxon>
    </lineage>
</organism>
<dbReference type="InterPro" id="IPR036597">
    <property type="entry name" value="Fido-like_dom_sf"/>
</dbReference>
<dbReference type="Gene3D" id="1.20.120.1870">
    <property type="entry name" value="Fic/DOC protein, Fido domain"/>
    <property type="match status" value="1"/>
</dbReference>
<reference evidence="2" key="1">
    <citation type="journal article" date="2002" name="Antimicrob. Agents Chemother.">
        <title>Widespread distribution of a tet W determinant among tetracycline-resistant isolates of the animal pathogen Arcanobacterium pyogenes.</title>
        <authorList>
            <person name="Billington S.J."/>
            <person name="Songer J.G."/>
            <person name="Jost B.H."/>
        </authorList>
    </citation>
    <scope>NUCLEOTIDE SEQUENCE</scope>
    <source>
        <strain evidence="2">BBR1</strain>
    </source>
</reference>
<evidence type="ECO:0000313" key="2">
    <source>
        <dbReference type="EMBL" id="ABF13474.1"/>
    </source>
</evidence>
<protein>
    <submittedName>
        <fullName evidence="3">Fic family protein</fullName>
    </submittedName>
    <submittedName>
        <fullName evidence="2">Putative death on curing protein</fullName>
    </submittedName>
</protein>
<dbReference type="Proteomes" id="UP001555100">
    <property type="component" value="Unassembled WGS sequence"/>
</dbReference>
<dbReference type="InterPro" id="IPR003812">
    <property type="entry name" value="Fido"/>
</dbReference>
<dbReference type="SUPFAM" id="SSF140931">
    <property type="entry name" value="Fic-like"/>
    <property type="match status" value="1"/>
</dbReference>
<dbReference type="EMBL" id="JBAGNM010000001">
    <property type="protein sequence ID" value="MEW6953818.1"/>
    <property type="molecule type" value="Genomic_DNA"/>
</dbReference>
<dbReference type="EMBL" id="AY049983">
    <property type="protein sequence ID" value="ABF13474.1"/>
    <property type="molecule type" value="Genomic_DNA"/>
</dbReference>
<reference evidence="3 4" key="3">
    <citation type="submission" date="2024-01" db="EMBL/GenBank/DDBJ databases">
        <title>Genomic analysis and antimicrobial resistance profiles of Trueperella pyogenes isolated from domestic and wild animals.</title>
        <authorList>
            <person name="Magossi G."/>
            <person name="Gzyl K.E."/>
            <person name="Holman D.B."/>
            <person name="Amat S."/>
        </authorList>
    </citation>
    <scope>NUCLEOTIDE SEQUENCE [LARGE SCALE GENOMIC DNA]</scope>
    <source>
        <strain evidence="3 4">1494</strain>
    </source>
</reference>
<reference evidence="2" key="2">
    <citation type="submission" date="2006-04" db="EMBL/GenBank/DDBJ databases">
        <title>Multiple genetic elements carry the tetracycline resistance gene, tet(W), in the animal pathogen, Arcanobacterium pyogenes.</title>
        <authorList>
            <person name="Billington S.J."/>
            <person name="Jost B.H."/>
        </authorList>
    </citation>
    <scope>NUCLEOTIDE SEQUENCE</scope>
    <source>
        <strain evidence="2">BBR1</strain>
    </source>
</reference>
<proteinExistence type="predicted"/>
<feature type="domain" description="Fido" evidence="1">
    <location>
        <begin position="7"/>
        <end position="108"/>
    </location>
</feature>
<dbReference type="InterPro" id="IPR006440">
    <property type="entry name" value="Doc"/>
</dbReference>
<accession>Q1M2Q2</accession>
<evidence type="ECO:0000313" key="3">
    <source>
        <dbReference type="EMBL" id="MEW6953818.1"/>
    </source>
</evidence>
<dbReference type="Pfam" id="PF02661">
    <property type="entry name" value="Fic"/>
    <property type="match status" value="1"/>
</dbReference>
<dbReference type="PANTHER" id="PTHR39426:SF1">
    <property type="entry name" value="HOMOLOGY TO DEATH-ON-CURING PROTEIN OF PHAGE P1"/>
    <property type="match status" value="1"/>
</dbReference>
<dbReference type="GO" id="GO:0016301">
    <property type="term" value="F:kinase activity"/>
    <property type="evidence" value="ECO:0007669"/>
    <property type="project" value="InterPro"/>
</dbReference>
<dbReference type="InterPro" id="IPR053737">
    <property type="entry name" value="Type_II_TA_Toxin"/>
</dbReference>